<dbReference type="EMBL" id="CAMXCT010000234">
    <property type="protein sequence ID" value="CAI3975939.1"/>
    <property type="molecule type" value="Genomic_DNA"/>
</dbReference>
<organism evidence="2">
    <name type="scientific">Cladocopium goreaui</name>
    <dbReference type="NCBI Taxonomy" id="2562237"/>
    <lineage>
        <taxon>Eukaryota</taxon>
        <taxon>Sar</taxon>
        <taxon>Alveolata</taxon>
        <taxon>Dinophyceae</taxon>
        <taxon>Suessiales</taxon>
        <taxon>Symbiodiniaceae</taxon>
        <taxon>Cladocopium</taxon>
    </lineage>
</organism>
<keyword evidence="4" id="KW-1185">Reference proteome</keyword>
<feature type="non-terminal residue" evidence="2">
    <location>
        <position position="193"/>
    </location>
</feature>
<dbReference type="EMBL" id="CAMXCT030000234">
    <property type="protein sequence ID" value="CAL4763251.1"/>
    <property type="molecule type" value="Genomic_DNA"/>
</dbReference>
<evidence type="ECO:0000313" key="4">
    <source>
        <dbReference type="Proteomes" id="UP001152797"/>
    </source>
</evidence>
<name>A0A9P1BM96_9DINO</name>
<gene>
    <name evidence="2" type="ORF">C1SCF055_LOCUS4208</name>
</gene>
<evidence type="ECO:0000313" key="3">
    <source>
        <dbReference type="EMBL" id="CAL4763251.1"/>
    </source>
</evidence>
<feature type="compositionally biased region" description="Basic and acidic residues" evidence="1">
    <location>
        <begin position="45"/>
        <end position="55"/>
    </location>
</feature>
<comment type="caution">
    <text evidence="2">The sequence shown here is derived from an EMBL/GenBank/DDBJ whole genome shotgun (WGS) entry which is preliminary data.</text>
</comment>
<reference evidence="2" key="1">
    <citation type="submission" date="2022-10" db="EMBL/GenBank/DDBJ databases">
        <authorList>
            <person name="Chen Y."/>
            <person name="Dougan E. K."/>
            <person name="Chan C."/>
            <person name="Rhodes N."/>
            <person name="Thang M."/>
        </authorList>
    </citation>
    <scope>NUCLEOTIDE SEQUENCE</scope>
</reference>
<dbReference type="EMBL" id="CAMXCT020000234">
    <property type="protein sequence ID" value="CAL1129314.1"/>
    <property type="molecule type" value="Genomic_DNA"/>
</dbReference>
<proteinExistence type="predicted"/>
<evidence type="ECO:0000313" key="2">
    <source>
        <dbReference type="EMBL" id="CAI3975939.1"/>
    </source>
</evidence>
<feature type="compositionally biased region" description="Acidic residues" evidence="1">
    <location>
        <begin position="1"/>
        <end position="18"/>
    </location>
</feature>
<reference evidence="3 4" key="2">
    <citation type="submission" date="2024-05" db="EMBL/GenBank/DDBJ databases">
        <authorList>
            <person name="Chen Y."/>
            <person name="Shah S."/>
            <person name="Dougan E. K."/>
            <person name="Thang M."/>
            <person name="Chan C."/>
        </authorList>
    </citation>
    <scope>NUCLEOTIDE SEQUENCE [LARGE SCALE GENOMIC DNA]</scope>
</reference>
<protein>
    <submittedName>
        <fullName evidence="2">Uncharacterized protein</fullName>
    </submittedName>
</protein>
<accession>A0A9P1BM96</accession>
<evidence type="ECO:0000256" key="1">
    <source>
        <dbReference type="SAM" id="MobiDB-lite"/>
    </source>
</evidence>
<dbReference type="Proteomes" id="UP001152797">
    <property type="component" value="Unassembled WGS sequence"/>
</dbReference>
<sequence length="193" mass="20377">EQQWVEEEEEEEEEEVFEDTLGKGSNATGNVANYAAEAPLNLDVKGGKGEKEKGGGKGRAKGKGKKGKGANDAHQWNFKGGKNAKGKGGKKGLDSRVAPCGTTANSVELTECGAVSKLRVASNGAAKRRVDPVDEPGNIRLDSQAGDDGPAMRADAAAFLPGKGYVKETPEAAYIDSLHEEIRRPDAQIRSLE</sequence>
<dbReference type="AlphaFoldDB" id="A0A9P1BM96"/>
<feature type="non-terminal residue" evidence="2">
    <location>
        <position position="1"/>
    </location>
</feature>
<feature type="region of interest" description="Disordered" evidence="1">
    <location>
        <begin position="1"/>
        <end position="99"/>
    </location>
</feature>
<feature type="region of interest" description="Disordered" evidence="1">
    <location>
        <begin position="123"/>
        <end position="151"/>
    </location>
</feature>
<feature type="compositionally biased region" description="Basic residues" evidence="1">
    <location>
        <begin position="56"/>
        <end position="68"/>
    </location>
</feature>